<dbReference type="KEGG" id="bfc:BacF7301_01400"/>
<evidence type="ECO:0000313" key="2">
    <source>
        <dbReference type="Proteomes" id="UP000501780"/>
    </source>
</evidence>
<dbReference type="Proteomes" id="UP000501780">
    <property type="component" value="Chromosome"/>
</dbReference>
<dbReference type="CDD" id="cd13121">
    <property type="entry name" value="BF2867_like_C"/>
    <property type="match status" value="1"/>
</dbReference>
<name>A0A6H0KHJ5_9BACE</name>
<dbReference type="Gene3D" id="2.60.40.2630">
    <property type="match status" value="1"/>
</dbReference>
<dbReference type="InterPro" id="IPR042278">
    <property type="entry name" value="Mfa-like_1_N"/>
</dbReference>
<evidence type="ECO:0000313" key="1">
    <source>
        <dbReference type="EMBL" id="QIU92886.1"/>
    </source>
</evidence>
<dbReference type="RefSeq" id="WP_167959638.1">
    <property type="nucleotide sequence ID" value="NZ_CP050831.1"/>
</dbReference>
<organism evidence="1 2">
    <name type="scientific">Bacteroides faecium</name>
    <dbReference type="NCBI Taxonomy" id="2715212"/>
    <lineage>
        <taxon>Bacteria</taxon>
        <taxon>Pseudomonadati</taxon>
        <taxon>Bacteroidota</taxon>
        <taxon>Bacteroidia</taxon>
        <taxon>Bacteroidales</taxon>
        <taxon>Bacteroidaceae</taxon>
        <taxon>Bacteroides</taxon>
    </lineage>
</organism>
<dbReference type="Gene3D" id="2.60.40.2620">
    <property type="entry name" value="Fimbrillin-like"/>
    <property type="match status" value="1"/>
</dbReference>
<protein>
    <submittedName>
        <fullName evidence="1">Fimbrillin family protein</fullName>
    </submittedName>
</protein>
<reference evidence="1 2" key="1">
    <citation type="submission" date="2020-03" db="EMBL/GenBank/DDBJ databases">
        <title>Genomic analysis of Bacteroides faecium CBA7301.</title>
        <authorList>
            <person name="Kim J."/>
            <person name="Roh S.W."/>
        </authorList>
    </citation>
    <scope>NUCLEOTIDE SEQUENCE [LARGE SCALE GENOMIC DNA]</scope>
    <source>
        <strain evidence="1 2">CBA7301</strain>
    </source>
</reference>
<proteinExistence type="predicted"/>
<keyword evidence="2" id="KW-1185">Reference proteome</keyword>
<dbReference type="AlphaFoldDB" id="A0A6H0KHJ5"/>
<accession>A0A6H0KHJ5</accession>
<dbReference type="InterPro" id="IPR025049">
    <property type="entry name" value="Mfa-like_1"/>
</dbReference>
<dbReference type="Pfam" id="PF13149">
    <property type="entry name" value="Mfa_like_1"/>
    <property type="match status" value="1"/>
</dbReference>
<dbReference type="EMBL" id="CP050831">
    <property type="protein sequence ID" value="QIU92886.1"/>
    <property type="molecule type" value="Genomic_DNA"/>
</dbReference>
<gene>
    <name evidence="1" type="ORF">BacF7301_01400</name>
</gene>
<sequence>MKKIQYILSSMALGVCILLSGCQDLDEPTRTVPVIGEIGTSNISATSITLTGSVYGSYDKCYFLLSTSQDMSNAEEYSANVIGGNASTTIYELRPNTTYYYVLVVTKGDDEARGKVSSATTSDNIFKIGNVTFGNGESGEMPTEIGTCIWRMPQQPISDYVNAKLSKNGDSWEIPYSWEMISNGNYVMYAYAPYDESLTENENFYSGGRIPVATYKYNAIDYLYGQSNEFNVNQTTANVTMYHALAKVVFKFKLAEYYQNDNAVITDITLSNQKDGGNILPTTGYINLRNGGFETDGYSYSEPLKYSTEISVNKATTTEVVIMSIPTMAYGTITITITIDGHTYSQPLTINGETAWKRGQQYSFDATVNESELVLGNVEVEAWHNNNSGDITINN</sequence>
<dbReference type="PROSITE" id="PS51257">
    <property type="entry name" value="PROKAR_LIPOPROTEIN"/>
    <property type="match status" value="1"/>
</dbReference>